<dbReference type="GO" id="GO:0003964">
    <property type="term" value="F:RNA-directed DNA polymerase activity"/>
    <property type="evidence" value="ECO:0007669"/>
    <property type="project" value="UniProtKB-KW"/>
</dbReference>
<dbReference type="EMBL" id="BKCJ011415550">
    <property type="protein sequence ID" value="GFD31580.1"/>
    <property type="molecule type" value="Genomic_DNA"/>
</dbReference>
<name>A0A699VAA4_TANCI</name>
<feature type="non-terminal residue" evidence="1">
    <location>
        <position position="1"/>
    </location>
</feature>
<organism evidence="1">
    <name type="scientific">Tanacetum cinerariifolium</name>
    <name type="common">Dalmatian daisy</name>
    <name type="synonym">Chrysanthemum cinerariifolium</name>
    <dbReference type="NCBI Taxonomy" id="118510"/>
    <lineage>
        <taxon>Eukaryota</taxon>
        <taxon>Viridiplantae</taxon>
        <taxon>Streptophyta</taxon>
        <taxon>Embryophyta</taxon>
        <taxon>Tracheophyta</taxon>
        <taxon>Spermatophyta</taxon>
        <taxon>Magnoliopsida</taxon>
        <taxon>eudicotyledons</taxon>
        <taxon>Gunneridae</taxon>
        <taxon>Pentapetalae</taxon>
        <taxon>asterids</taxon>
        <taxon>campanulids</taxon>
        <taxon>Asterales</taxon>
        <taxon>Asteraceae</taxon>
        <taxon>Asteroideae</taxon>
        <taxon>Anthemideae</taxon>
        <taxon>Anthemidinae</taxon>
        <taxon>Tanacetum</taxon>
    </lineage>
</organism>
<sequence>RLPQELSCVHDVFHVSNLEKCIADSNLQVLLEEIKVDDKLYFVEEPVEIVDRQVKKLKRSWIPIVKVGWDSQRGDKFTWEKEDQLPAPFRHLIVCHLHQLNSRDQSSFKGIECRIL</sequence>
<proteinExistence type="predicted"/>
<accession>A0A699VAA4</accession>
<gene>
    <name evidence="1" type="ORF">Tci_903549</name>
</gene>
<keyword evidence="1" id="KW-0695">RNA-directed DNA polymerase</keyword>
<keyword evidence="1" id="KW-0808">Transferase</keyword>
<protein>
    <submittedName>
        <fullName evidence="1">Putative reverse transcriptase domain-containing protein</fullName>
    </submittedName>
</protein>
<dbReference type="PANTHER" id="PTHR46148:SF59">
    <property type="entry name" value="NUCLEOTIDYLTRANSFERASE, RIBONUCLEASE H"/>
    <property type="match status" value="1"/>
</dbReference>
<evidence type="ECO:0000313" key="1">
    <source>
        <dbReference type="EMBL" id="GFD31580.1"/>
    </source>
</evidence>
<dbReference type="AlphaFoldDB" id="A0A699VAA4"/>
<keyword evidence="1" id="KW-0548">Nucleotidyltransferase</keyword>
<comment type="caution">
    <text evidence="1">The sequence shown here is derived from an EMBL/GenBank/DDBJ whole genome shotgun (WGS) entry which is preliminary data.</text>
</comment>
<dbReference type="PANTHER" id="PTHR46148">
    <property type="entry name" value="CHROMO DOMAIN-CONTAINING PROTEIN"/>
    <property type="match status" value="1"/>
</dbReference>
<reference evidence="1" key="1">
    <citation type="journal article" date="2019" name="Sci. Rep.">
        <title>Draft genome of Tanacetum cinerariifolium, the natural source of mosquito coil.</title>
        <authorList>
            <person name="Yamashiro T."/>
            <person name="Shiraishi A."/>
            <person name="Satake H."/>
            <person name="Nakayama K."/>
        </authorList>
    </citation>
    <scope>NUCLEOTIDE SEQUENCE</scope>
</reference>